<feature type="signal peptide" evidence="2">
    <location>
        <begin position="1"/>
        <end position="33"/>
    </location>
</feature>
<feature type="region of interest" description="Disordered" evidence="1">
    <location>
        <begin position="51"/>
        <end position="92"/>
    </location>
</feature>
<reference evidence="4" key="1">
    <citation type="submission" date="2019-02" db="EMBL/GenBank/DDBJ databases">
        <authorList>
            <person name="Gruber-Vodicka R. H."/>
            <person name="Seah K. B. B."/>
        </authorList>
    </citation>
    <scope>NUCLEOTIDE SEQUENCE</scope>
    <source>
        <strain evidence="4">BECK_BY19</strain>
        <strain evidence="3">BECK_BY8</strain>
    </source>
</reference>
<evidence type="ECO:0000256" key="1">
    <source>
        <dbReference type="SAM" id="MobiDB-lite"/>
    </source>
</evidence>
<organism evidence="4">
    <name type="scientific">Candidatus Kentrum sp. UNK</name>
    <dbReference type="NCBI Taxonomy" id="2126344"/>
    <lineage>
        <taxon>Bacteria</taxon>
        <taxon>Pseudomonadati</taxon>
        <taxon>Pseudomonadota</taxon>
        <taxon>Gammaproteobacteria</taxon>
        <taxon>Candidatus Kentrum</taxon>
    </lineage>
</organism>
<protein>
    <recommendedName>
        <fullName evidence="5">MAM domain-containing protein, meprin/A5/mu</fullName>
    </recommendedName>
</protein>
<evidence type="ECO:0000313" key="4">
    <source>
        <dbReference type="EMBL" id="VFK72151.1"/>
    </source>
</evidence>
<feature type="compositionally biased region" description="Polar residues" evidence="1">
    <location>
        <begin position="51"/>
        <end position="84"/>
    </location>
</feature>
<keyword evidence="2" id="KW-0732">Signal</keyword>
<proteinExistence type="predicted"/>
<sequence length="92" mass="9686">MKSKNPLRRPGAAMAIPLAILLPTLGAALPASAAEHTATFETNLNGWMATEGSSSSDWARGNGTSIWRVRTPTTLARSPGSSPRVSRKRSLA</sequence>
<dbReference type="EMBL" id="CAADGD010000098">
    <property type="protein sequence ID" value="VFK72151.1"/>
    <property type="molecule type" value="Genomic_DNA"/>
</dbReference>
<name>A0A451B1J5_9GAMM</name>
<feature type="chain" id="PRO_5036113637" description="MAM domain-containing protein, meprin/A5/mu" evidence="2">
    <location>
        <begin position="34"/>
        <end position="92"/>
    </location>
</feature>
<dbReference type="AlphaFoldDB" id="A0A451B1J5"/>
<dbReference type="EMBL" id="CAADFZ010000102">
    <property type="protein sequence ID" value="VFK66660.1"/>
    <property type="molecule type" value="Genomic_DNA"/>
</dbReference>
<evidence type="ECO:0000313" key="3">
    <source>
        <dbReference type="EMBL" id="VFK66660.1"/>
    </source>
</evidence>
<evidence type="ECO:0008006" key="5">
    <source>
        <dbReference type="Google" id="ProtNLM"/>
    </source>
</evidence>
<gene>
    <name evidence="3" type="ORF">BECKUNK1418G_GA0071005_110214</name>
    <name evidence="4" type="ORF">BECKUNK1418H_GA0071006_109814</name>
</gene>
<accession>A0A451B1J5</accession>
<evidence type="ECO:0000256" key="2">
    <source>
        <dbReference type="SAM" id="SignalP"/>
    </source>
</evidence>